<gene>
    <name evidence="2" type="ORF">OOU_Y34scaffold00275g41</name>
</gene>
<dbReference type="AlphaFoldDB" id="A0AA97P3T7"/>
<reference evidence="2" key="1">
    <citation type="journal article" date="2012" name="PLoS Genet.">
        <title>Comparative analysis of the genomes of two field isolates of the rice blast fungus Magnaporthe oryzae.</title>
        <authorList>
            <person name="Xue M."/>
            <person name="Yang J."/>
            <person name="Li Z."/>
            <person name="Hu S."/>
            <person name="Yao N."/>
            <person name="Dean R.A."/>
            <person name="Zhao W."/>
            <person name="Shen M."/>
            <person name="Zhang H."/>
            <person name="Li C."/>
            <person name="Liu L."/>
            <person name="Cao L."/>
            <person name="Xu X."/>
            <person name="Xing Y."/>
            <person name="Hsiang T."/>
            <person name="Zhang Z."/>
            <person name="Xu J.R."/>
            <person name="Peng Y.L."/>
        </authorList>
    </citation>
    <scope>NUCLEOTIDE SEQUENCE</scope>
    <source>
        <strain evidence="2">Y34</strain>
    </source>
</reference>
<evidence type="ECO:0000313" key="2">
    <source>
        <dbReference type="EMBL" id="ELQ41525.1"/>
    </source>
</evidence>
<dbReference type="EMBL" id="JH792849">
    <property type="protein sequence ID" value="ELQ41525.1"/>
    <property type="molecule type" value="Genomic_DNA"/>
</dbReference>
<accession>A0AA97P3T7</accession>
<dbReference type="Proteomes" id="UP000011086">
    <property type="component" value="Unassembled WGS sequence"/>
</dbReference>
<name>A0AA97P3T7_PYRO3</name>
<sequence>MSRGGESLDTYPCMPCRRSRDPDVTNLTVYLEERGFATANASVRKYARHTGDDLSRGTSSDSTIPLSSGQHGTGVVNPPEVEGPDFQVVWTPGRKAAAECRAIEQCRLLLAGCQLFAIDGQIPE</sequence>
<protein>
    <submittedName>
        <fullName evidence="2">Uncharacterized protein</fullName>
    </submittedName>
</protein>
<evidence type="ECO:0000256" key="1">
    <source>
        <dbReference type="SAM" id="MobiDB-lite"/>
    </source>
</evidence>
<organism evidence="2">
    <name type="scientific">Pyricularia oryzae (strain Y34)</name>
    <name type="common">Rice blast fungus</name>
    <name type="synonym">Magnaporthe oryzae</name>
    <dbReference type="NCBI Taxonomy" id="1143189"/>
    <lineage>
        <taxon>Eukaryota</taxon>
        <taxon>Fungi</taxon>
        <taxon>Dikarya</taxon>
        <taxon>Ascomycota</taxon>
        <taxon>Pezizomycotina</taxon>
        <taxon>Sordariomycetes</taxon>
        <taxon>Sordariomycetidae</taxon>
        <taxon>Magnaporthales</taxon>
        <taxon>Pyriculariaceae</taxon>
        <taxon>Pyricularia</taxon>
    </lineage>
</organism>
<proteinExistence type="predicted"/>
<feature type="compositionally biased region" description="Polar residues" evidence="1">
    <location>
        <begin position="56"/>
        <end position="70"/>
    </location>
</feature>
<feature type="region of interest" description="Disordered" evidence="1">
    <location>
        <begin position="49"/>
        <end position="80"/>
    </location>
</feature>